<dbReference type="Proteomes" id="UP000544054">
    <property type="component" value="Unassembled WGS sequence"/>
</dbReference>
<evidence type="ECO:0000313" key="2">
    <source>
        <dbReference type="Proteomes" id="UP000544054"/>
    </source>
</evidence>
<dbReference type="AlphaFoldDB" id="A0A7Y0AQS5"/>
<keyword evidence="2" id="KW-1185">Reference proteome</keyword>
<evidence type="ECO:0000313" key="1">
    <source>
        <dbReference type="EMBL" id="NML71786.1"/>
    </source>
</evidence>
<name>A0A7Y0AQS5_9FLAO</name>
<comment type="caution">
    <text evidence="1">The sequence shown here is derived from an EMBL/GenBank/DDBJ whole genome shotgun (WGS) entry which is preliminary data.</text>
</comment>
<accession>A0A7Y0AQS5</accession>
<organism evidence="1 2">
    <name type="scientific">Chryseobacterium antibioticum</name>
    <dbReference type="NCBI Taxonomy" id="2728847"/>
    <lineage>
        <taxon>Bacteria</taxon>
        <taxon>Pseudomonadati</taxon>
        <taxon>Bacteroidota</taxon>
        <taxon>Flavobacteriia</taxon>
        <taxon>Flavobacteriales</taxon>
        <taxon>Weeksellaceae</taxon>
        <taxon>Chryseobacterium group</taxon>
        <taxon>Chryseobacterium</taxon>
    </lineage>
</organism>
<dbReference type="Gene3D" id="1.10.10.60">
    <property type="entry name" value="Homeodomain-like"/>
    <property type="match status" value="1"/>
</dbReference>
<gene>
    <name evidence="1" type="ORF">HHL23_18585</name>
</gene>
<dbReference type="EMBL" id="JABBGI010000029">
    <property type="protein sequence ID" value="NML71786.1"/>
    <property type="molecule type" value="Genomic_DNA"/>
</dbReference>
<protein>
    <submittedName>
        <fullName evidence="1">Helix-turn-helix domain-containing protein</fullName>
    </submittedName>
</protein>
<reference evidence="1 2" key="1">
    <citation type="submission" date="2020-04" db="EMBL/GenBank/DDBJ databases">
        <title>Chryseobacterium sp. RP-3-3 sp. nov., isolated from Jeju soil.</title>
        <authorList>
            <person name="Dahal R.H."/>
        </authorList>
    </citation>
    <scope>NUCLEOTIDE SEQUENCE [LARGE SCALE GENOMIC DNA]</scope>
    <source>
        <strain evidence="1 2">RP-3-3</strain>
    </source>
</reference>
<sequence length="56" mass="6916">MHLNKREIRNFILELIDTKQKSISQISKESNISKRTIYKWMVYRWIVKHVKKTNLQ</sequence>
<proteinExistence type="predicted"/>